<feature type="transmembrane region" description="Helical" evidence="7">
    <location>
        <begin position="400"/>
        <end position="423"/>
    </location>
</feature>
<feature type="transmembrane region" description="Helical" evidence="7">
    <location>
        <begin position="197"/>
        <end position="219"/>
    </location>
</feature>
<evidence type="ECO:0000256" key="4">
    <source>
        <dbReference type="ARBA" id="ARBA00022970"/>
    </source>
</evidence>
<dbReference type="Proteomes" id="UP000006867">
    <property type="component" value="Chromosome"/>
</dbReference>
<name>A0ABM5LTH7_BACA1</name>
<reference evidence="9 10" key="1">
    <citation type="journal article" date="2011" name="Front. Microbiol.">
        <title>Genomic signatures of strain selection and enhancement in Bacillus atrophaeus var. globigii, a historical biowarfare simulant.</title>
        <authorList>
            <person name="Gibbons H.S."/>
            <person name="Broomall S.M."/>
            <person name="McNew L.A."/>
            <person name="Daligault H."/>
            <person name="Chapman C."/>
            <person name="Bruce D."/>
            <person name="Karavis M."/>
            <person name="Krepps M."/>
            <person name="McGregor P.A."/>
            <person name="Hong C."/>
            <person name="Park K.H."/>
            <person name="Akmal A."/>
            <person name="Feldman A."/>
            <person name="Lin J.S."/>
            <person name="Chang W.E."/>
            <person name="Higgs B.W."/>
            <person name="Demirev P."/>
            <person name="Lindquist J."/>
            <person name="Liem A."/>
            <person name="Fochler E."/>
            <person name="Read T.D."/>
            <person name="Tapia R."/>
            <person name="Johnson S."/>
            <person name="Bishop-Lilly K.A."/>
            <person name="Detter C."/>
            <person name="Han C."/>
            <person name="Sozhamannan S."/>
            <person name="Rosenzweig C.N."/>
            <person name="Skowronski E.W."/>
        </authorList>
    </citation>
    <scope>NUCLEOTIDE SEQUENCE [LARGE SCALE GENOMIC DNA]</scope>
    <source>
        <strain evidence="9 10">1942</strain>
    </source>
</reference>
<feature type="transmembrane region" description="Helical" evidence="7">
    <location>
        <begin position="270"/>
        <end position="298"/>
    </location>
</feature>
<dbReference type="Pfam" id="PF00324">
    <property type="entry name" value="AA_permease"/>
    <property type="match status" value="1"/>
</dbReference>
<evidence type="ECO:0000256" key="5">
    <source>
        <dbReference type="ARBA" id="ARBA00022989"/>
    </source>
</evidence>
<keyword evidence="2" id="KW-0813">Transport</keyword>
<dbReference type="EMBL" id="CP002207">
    <property type="protein sequence ID" value="ADP31093.1"/>
    <property type="molecule type" value="Genomic_DNA"/>
</dbReference>
<dbReference type="PANTHER" id="PTHR43495">
    <property type="entry name" value="GABA PERMEASE"/>
    <property type="match status" value="1"/>
</dbReference>
<feature type="domain" description="Amino acid permease/ SLC12A" evidence="8">
    <location>
        <begin position="16"/>
        <end position="449"/>
    </location>
</feature>
<dbReference type="PANTHER" id="PTHR43495:SF5">
    <property type="entry name" value="GAMMA-AMINOBUTYRIC ACID PERMEASE"/>
    <property type="match status" value="1"/>
</dbReference>
<organism evidence="9 10">
    <name type="scientific">Bacillus atrophaeus (strain 1942)</name>
    <dbReference type="NCBI Taxonomy" id="720555"/>
    <lineage>
        <taxon>Bacteria</taxon>
        <taxon>Bacillati</taxon>
        <taxon>Bacillota</taxon>
        <taxon>Bacilli</taxon>
        <taxon>Bacillales</taxon>
        <taxon>Bacillaceae</taxon>
        <taxon>Bacillus</taxon>
    </lineage>
</organism>
<evidence type="ECO:0000259" key="8">
    <source>
        <dbReference type="Pfam" id="PF00324"/>
    </source>
</evidence>
<feature type="transmembrane region" description="Helical" evidence="7">
    <location>
        <begin position="94"/>
        <end position="118"/>
    </location>
</feature>
<dbReference type="PROSITE" id="PS00218">
    <property type="entry name" value="AMINO_ACID_PERMEASE_1"/>
    <property type="match status" value="1"/>
</dbReference>
<feature type="transmembrane region" description="Helical" evidence="7">
    <location>
        <begin position="155"/>
        <end position="177"/>
    </location>
</feature>
<feature type="transmembrane region" description="Helical" evidence="7">
    <location>
        <begin position="357"/>
        <end position="380"/>
    </location>
</feature>
<keyword evidence="4" id="KW-0029">Amino-acid transport</keyword>
<keyword evidence="10" id="KW-1185">Reference proteome</keyword>
<protein>
    <submittedName>
        <fullName evidence="9">Gamma-aminobutyrate (GABA) permease</fullName>
    </submittedName>
</protein>
<evidence type="ECO:0000256" key="3">
    <source>
        <dbReference type="ARBA" id="ARBA00022692"/>
    </source>
</evidence>
<accession>A0ABM5LTH7</accession>
<feature type="transmembrane region" description="Helical" evidence="7">
    <location>
        <begin position="239"/>
        <end position="258"/>
    </location>
</feature>
<proteinExistence type="predicted"/>
<evidence type="ECO:0000313" key="10">
    <source>
        <dbReference type="Proteomes" id="UP000006867"/>
    </source>
</evidence>
<feature type="transmembrane region" description="Helical" evidence="7">
    <location>
        <begin position="124"/>
        <end position="143"/>
    </location>
</feature>
<dbReference type="RefSeq" id="WP_003328492.1">
    <property type="nucleotide sequence ID" value="NC_014639.1"/>
</dbReference>
<evidence type="ECO:0000313" key="9">
    <source>
        <dbReference type="EMBL" id="ADP31093.1"/>
    </source>
</evidence>
<evidence type="ECO:0000256" key="2">
    <source>
        <dbReference type="ARBA" id="ARBA00022448"/>
    </source>
</evidence>
<sequence>MNQSESGLKRGLKTRHMTMISIAGVIGAGLFVGSGSVIHSTGPGAIVSYALAGLLVIFIMRMLGEMSSVNPTSGSFSQYAHDAIGPWAGFTIGWLYWFFWVIVIAIEAIAGAGIIQYWFHDIPLWLTSLLLTILLTLTNVYSVKSFGEFEYWLSLIKVVTIVAFLLIGFAFIFGIAPGSEPVGLSNLTGEGGFFPKGISSVLLGIVVVIFSFMGTEIVAIAAGETSNPVQSVTKATRSVVWRIIVFYVGSIAIVVALLPWNSANILESPFVAVLGHIGVPAAAQIMNFIVLTAVLSCLNSGLYTTSRMLYSLAERKEAPRRFMKLSKKGVPVQAIVAGTFFSYIAVVMNYFSPETVFLFLVNSSGAIALLVYLAIAVSHLRMRKNLEKTKPESLKIKMWFFPYLTYLTIIAICGILVSMAFISSMRDELLLTGFITAIVLGSYFIFKSRKEKANTSGNHAAQQPDPEILP</sequence>
<keyword evidence="5 7" id="KW-1133">Transmembrane helix</keyword>
<gene>
    <name evidence="9" type="ordered locus">BATR1942_00665</name>
</gene>
<dbReference type="NCBIfam" id="TIGR01773">
    <property type="entry name" value="GABAperm"/>
    <property type="match status" value="1"/>
</dbReference>
<dbReference type="Gene3D" id="1.20.1740.10">
    <property type="entry name" value="Amino acid/polyamine transporter I"/>
    <property type="match status" value="1"/>
</dbReference>
<evidence type="ECO:0000256" key="1">
    <source>
        <dbReference type="ARBA" id="ARBA00004651"/>
    </source>
</evidence>
<dbReference type="PIRSF" id="PIRSF006060">
    <property type="entry name" value="AA_transporter"/>
    <property type="match status" value="1"/>
</dbReference>
<evidence type="ECO:0000256" key="7">
    <source>
        <dbReference type="SAM" id="Phobius"/>
    </source>
</evidence>
<dbReference type="InterPro" id="IPR004840">
    <property type="entry name" value="Amino_acid_permease_CS"/>
</dbReference>
<keyword evidence="3 7" id="KW-0812">Transmembrane</keyword>
<feature type="transmembrane region" description="Helical" evidence="7">
    <location>
        <begin position="429"/>
        <end position="446"/>
    </location>
</feature>
<dbReference type="InterPro" id="IPR004841">
    <property type="entry name" value="AA-permease/SLC12A_dom"/>
</dbReference>
<feature type="transmembrane region" description="Helical" evidence="7">
    <location>
        <begin position="20"/>
        <end position="38"/>
    </location>
</feature>
<keyword evidence="6 7" id="KW-0472">Membrane</keyword>
<feature type="transmembrane region" description="Helical" evidence="7">
    <location>
        <begin position="330"/>
        <end position="351"/>
    </location>
</feature>
<evidence type="ECO:0000256" key="6">
    <source>
        <dbReference type="ARBA" id="ARBA00023136"/>
    </source>
</evidence>
<dbReference type="InterPro" id="IPR011265">
    <property type="entry name" value="GABA_permease"/>
</dbReference>
<feature type="transmembrane region" description="Helical" evidence="7">
    <location>
        <begin position="44"/>
        <end position="63"/>
    </location>
</feature>
<comment type="subcellular location">
    <subcellularLocation>
        <location evidence="1">Cell membrane</location>
        <topology evidence="1">Multi-pass membrane protein</topology>
    </subcellularLocation>
</comment>